<protein>
    <submittedName>
        <fullName evidence="3">Acyl-coenzyme A oxidase</fullName>
    </submittedName>
</protein>
<dbReference type="SUPFAM" id="SSF56645">
    <property type="entry name" value="Acyl-CoA dehydrogenase NM domain-like"/>
    <property type="match status" value="1"/>
</dbReference>
<evidence type="ECO:0000256" key="1">
    <source>
        <dbReference type="ARBA" id="ARBA00004846"/>
    </source>
</evidence>
<dbReference type="GO" id="GO:0055088">
    <property type="term" value="P:lipid homeostasis"/>
    <property type="evidence" value="ECO:0007669"/>
    <property type="project" value="TreeGrafter"/>
</dbReference>
<dbReference type="Gene3D" id="1.10.540.10">
    <property type="entry name" value="Acyl-CoA dehydrogenase/oxidase, N-terminal domain"/>
    <property type="match status" value="1"/>
</dbReference>
<dbReference type="GO" id="GO:0005777">
    <property type="term" value="C:peroxisome"/>
    <property type="evidence" value="ECO:0007669"/>
    <property type="project" value="InterPro"/>
</dbReference>
<comment type="pathway">
    <text evidence="1">Lipid metabolism; peroxisomal fatty acid beta-oxidation.</text>
</comment>
<keyword evidence="4" id="KW-1185">Reference proteome</keyword>
<organism evidence="3 4">
    <name type="scientific">Operophtera brumata</name>
    <name type="common">Winter moth</name>
    <name type="synonym">Phalaena brumata</name>
    <dbReference type="NCBI Taxonomy" id="104452"/>
    <lineage>
        <taxon>Eukaryota</taxon>
        <taxon>Metazoa</taxon>
        <taxon>Ecdysozoa</taxon>
        <taxon>Arthropoda</taxon>
        <taxon>Hexapoda</taxon>
        <taxon>Insecta</taxon>
        <taxon>Pterygota</taxon>
        <taxon>Neoptera</taxon>
        <taxon>Endopterygota</taxon>
        <taxon>Lepidoptera</taxon>
        <taxon>Glossata</taxon>
        <taxon>Ditrysia</taxon>
        <taxon>Geometroidea</taxon>
        <taxon>Geometridae</taxon>
        <taxon>Larentiinae</taxon>
        <taxon>Operophtera</taxon>
    </lineage>
</organism>
<proteinExistence type="predicted"/>
<evidence type="ECO:0000313" key="4">
    <source>
        <dbReference type="Proteomes" id="UP000037510"/>
    </source>
</evidence>
<evidence type="ECO:0000313" key="3">
    <source>
        <dbReference type="EMBL" id="KOB75225.1"/>
    </source>
</evidence>
<dbReference type="Pfam" id="PF14749">
    <property type="entry name" value="Acyl-CoA_ox_N"/>
    <property type="match status" value="1"/>
</dbReference>
<dbReference type="STRING" id="104452.A0A0L7LIJ7"/>
<dbReference type="EMBL" id="JTDY01000978">
    <property type="protein sequence ID" value="KOB75225.1"/>
    <property type="molecule type" value="Genomic_DNA"/>
</dbReference>
<dbReference type="PANTHER" id="PTHR10909">
    <property type="entry name" value="ELECTRON TRANSPORT OXIDOREDUCTASE"/>
    <property type="match status" value="1"/>
</dbReference>
<accession>A0A0L7LIJ7</accession>
<feature type="domain" description="Acyl-coenzyme A oxidase N-terminal" evidence="2">
    <location>
        <begin position="19"/>
        <end position="145"/>
    </location>
</feature>
<dbReference type="PANTHER" id="PTHR10909:SF250">
    <property type="entry name" value="PEROXISOMAL ACYL-COENZYME A OXIDASE 1"/>
    <property type="match status" value="1"/>
</dbReference>
<dbReference type="InterPro" id="IPR012258">
    <property type="entry name" value="Acyl-CoA_oxidase"/>
</dbReference>
<dbReference type="InterPro" id="IPR029320">
    <property type="entry name" value="Acyl-CoA_ox_N"/>
</dbReference>
<dbReference type="InterPro" id="IPR009100">
    <property type="entry name" value="AcylCoA_DH/oxidase_NM_dom_sf"/>
</dbReference>
<dbReference type="GO" id="GO:0005504">
    <property type="term" value="F:fatty acid binding"/>
    <property type="evidence" value="ECO:0007669"/>
    <property type="project" value="TreeGrafter"/>
</dbReference>
<comment type="caution">
    <text evidence="3">The sequence shown here is derived from an EMBL/GenBank/DDBJ whole genome shotgun (WGS) entry which is preliminary data.</text>
</comment>
<dbReference type="Proteomes" id="UP000037510">
    <property type="component" value="Unassembled WGS sequence"/>
</dbReference>
<gene>
    <name evidence="3" type="ORF">OBRU01_00809</name>
</gene>
<feature type="non-terminal residue" evidence="3">
    <location>
        <position position="150"/>
    </location>
</feature>
<dbReference type="GO" id="GO:0003997">
    <property type="term" value="F:acyl-CoA oxidase activity"/>
    <property type="evidence" value="ECO:0007669"/>
    <property type="project" value="InterPro"/>
</dbReference>
<reference evidence="3 4" key="1">
    <citation type="journal article" date="2015" name="Genome Biol. Evol.">
        <title>The genome of winter moth (Operophtera brumata) provides a genomic perspective on sexual dimorphism and phenology.</title>
        <authorList>
            <person name="Derks M.F."/>
            <person name="Smit S."/>
            <person name="Salis L."/>
            <person name="Schijlen E."/>
            <person name="Bossers A."/>
            <person name="Mateman C."/>
            <person name="Pijl A.S."/>
            <person name="de Ridder D."/>
            <person name="Groenen M.A."/>
            <person name="Visser M.E."/>
            <person name="Megens H.J."/>
        </authorList>
    </citation>
    <scope>NUCLEOTIDE SEQUENCE [LARGE SCALE GENOMIC DNA]</scope>
    <source>
        <strain evidence="3">WM2013NL</strain>
        <tissue evidence="3">Head and thorax</tissue>
    </source>
</reference>
<dbReference type="GO" id="GO:0071949">
    <property type="term" value="F:FAD binding"/>
    <property type="evidence" value="ECO:0007669"/>
    <property type="project" value="InterPro"/>
</dbReference>
<dbReference type="GO" id="GO:0033540">
    <property type="term" value="P:fatty acid beta-oxidation using acyl-CoA oxidase"/>
    <property type="evidence" value="ECO:0007669"/>
    <property type="project" value="TreeGrafter"/>
</dbReference>
<sequence>MKDRVNPDLKNERAKCSFNTTELTNLIDGGAAMTEERQKREDKVLKEGIHHEEVPSEYLSHKEKYELAVKKACLLFKLIRKWQDEENTGMENFRAVLGGSLGSAILQDGSPLTLHYVMFIPTLMGQGSVEQQAYWIGRAFNLDIIGTYAQ</sequence>
<name>A0A0L7LIJ7_OPEBR</name>
<dbReference type="AlphaFoldDB" id="A0A0L7LIJ7"/>
<evidence type="ECO:0000259" key="2">
    <source>
        <dbReference type="Pfam" id="PF14749"/>
    </source>
</evidence>
<dbReference type="InterPro" id="IPR037069">
    <property type="entry name" value="AcylCoA_DH/ox_N_sf"/>
</dbReference>